<dbReference type="InterPro" id="IPR036390">
    <property type="entry name" value="WH_DNA-bd_sf"/>
</dbReference>
<dbReference type="RefSeq" id="WP_073031645.1">
    <property type="nucleotide sequence ID" value="NZ_FQXJ01000017.1"/>
</dbReference>
<dbReference type="InterPro" id="IPR036388">
    <property type="entry name" value="WH-like_DNA-bd_sf"/>
</dbReference>
<organism evidence="2 3">
    <name type="scientific">Desulfosporosinus lacus DSM 15449</name>
    <dbReference type="NCBI Taxonomy" id="1121420"/>
    <lineage>
        <taxon>Bacteria</taxon>
        <taxon>Bacillati</taxon>
        <taxon>Bacillota</taxon>
        <taxon>Clostridia</taxon>
        <taxon>Eubacteriales</taxon>
        <taxon>Desulfitobacteriaceae</taxon>
        <taxon>Desulfosporosinus</taxon>
    </lineage>
</organism>
<dbReference type="OrthoDB" id="49580at2"/>
<sequence>MDNFNESTKVANLFQEVMVLFKQSMSKVFEDSGITALQSMVLRIISMEKKVKITELSSKLSLPNSTLSGILDRLEKQEMVVRERSLEDRRVVYVSISPHFKDVHQEMHKNLKSNIEKVLKQGTQEDLNEIFQGLNTLKNLLSDTGKNNQ</sequence>
<dbReference type="PANTHER" id="PTHR33164">
    <property type="entry name" value="TRANSCRIPTIONAL REGULATOR, MARR FAMILY"/>
    <property type="match status" value="1"/>
</dbReference>
<evidence type="ECO:0000313" key="2">
    <source>
        <dbReference type="EMBL" id="SHI39278.1"/>
    </source>
</evidence>
<proteinExistence type="predicted"/>
<reference evidence="3" key="1">
    <citation type="submission" date="2016-11" db="EMBL/GenBank/DDBJ databases">
        <authorList>
            <person name="Varghese N."/>
            <person name="Submissions S."/>
        </authorList>
    </citation>
    <scope>NUCLEOTIDE SEQUENCE [LARGE SCALE GENOMIC DNA]</scope>
    <source>
        <strain evidence="3">DSM 15449</strain>
    </source>
</reference>
<feature type="domain" description="HTH marR-type" evidence="1">
    <location>
        <begin position="10"/>
        <end position="139"/>
    </location>
</feature>
<dbReference type="GO" id="GO:0003700">
    <property type="term" value="F:DNA-binding transcription factor activity"/>
    <property type="evidence" value="ECO:0007669"/>
    <property type="project" value="InterPro"/>
</dbReference>
<dbReference type="GO" id="GO:0003677">
    <property type="term" value="F:DNA binding"/>
    <property type="evidence" value="ECO:0007669"/>
    <property type="project" value="UniProtKB-KW"/>
</dbReference>
<dbReference type="STRING" id="1121420.SAMN02746098_04028"/>
<dbReference type="InterPro" id="IPR039422">
    <property type="entry name" value="MarR/SlyA-like"/>
</dbReference>
<dbReference type="PROSITE" id="PS50995">
    <property type="entry name" value="HTH_MARR_2"/>
    <property type="match status" value="1"/>
</dbReference>
<dbReference type="SMART" id="SM00347">
    <property type="entry name" value="HTH_MARR"/>
    <property type="match status" value="1"/>
</dbReference>
<keyword evidence="2" id="KW-0238">DNA-binding</keyword>
<name>A0A1M6ASI0_9FIRM</name>
<dbReference type="PANTHER" id="PTHR33164:SF43">
    <property type="entry name" value="HTH-TYPE TRANSCRIPTIONAL REPRESSOR YETL"/>
    <property type="match status" value="1"/>
</dbReference>
<accession>A0A1M6ASI0</accession>
<protein>
    <submittedName>
        <fullName evidence="2">DNA-binding transcriptional regulator, MarR family</fullName>
    </submittedName>
</protein>
<evidence type="ECO:0000259" key="1">
    <source>
        <dbReference type="PROSITE" id="PS50995"/>
    </source>
</evidence>
<evidence type="ECO:0000313" key="3">
    <source>
        <dbReference type="Proteomes" id="UP000183954"/>
    </source>
</evidence>
<dbReference type="GO" id="GO:0006950">
    <property type="term" value="P:response to stress"/>
    <property type="evidence" value="ECO:0007669"/>
    <property type="project" value="TreeGrafter"/>
</dbReference>
<gene>
    <name evidence="2" type="ORF">SAMN02746098_04028</name>
</gene>
<dbReference type="InterPro" id="IPR000835">
    <property type="entry name" value="HTH_MarR-typ"/>
</dbReference>
<dbReference type="EMBL" id="FQXJ01000017">
    <property type="protein sequence ID" value="SHI39278.1"/>
    <property type="molecule type" value="Genomic_DNA"/>
</dbReference>
<dbReference type="Pfam" id="PF01047">
    <property type="entry name" value="MarR"/>
    <property type="match status" value="1"/>
</dbReference>
<dbReference type="AlphaFoldDB" id="A0A1M6ASI0"/>
<dbReference type="Gene3D" id="1.10.10.10">
    <property type="entry name" value="Winged helix-like DNA-binding domain superfamily/Winged helix DNA-binding domain"/>
    <property type="match status" value="1"/>
</dbReference>
<keyword evidence="3" id="KW-1185">Reference proteome</keyword>
<dbReference type="Proteomes" id="UP000183954">
    <property type="component" value="Unassembled WGS sequence"/>
</dbReference>
<dbReference type="SUPFAM" id="SSF46785">
    <property type="entry name" value="Winged helix' DNA-binding domain"/>
    <property type="match status" value="1"/>
</dbReference>